<sequence>MNISRLVLKKWYKYQQNKQKKAFDSHWYLRFGWLDQPFVHLNQLNDLFEIHSPRRFTFADSFYAEEDGRHFIFFEEVDDQHPVGFLSVLEVFKDGTYTEPTAILKLDYHLSYPCVFKIDHDWYMIPETTANKTIELWKCTKFPFVWEQHSVLMDNIEAVDTTPFYHEGLWYLFTSTRRNCKKFGDRLDLFFTENLLQPEWKEHPQNPVCTGKLQCRMAGKPFIYKDMLVRPSQDSLKRYGGHIELKRILTLSPSEYAEELIETVLPDWQAEDDGCHTIDVHSNFVVLDAIRLTPKQK</sequence>
<protein>
    <recommendedName>
        <fullName evidence="1">Glucosamine inositolphosphorylceramide transferase 1 N-terminal domain-containing protein</fullName>
    </recommendedName>
</protein>
<dbReference type="RefSeq" id="WP_307004312.1">
    <property type="nucleotide sequence ID" value="NZ_JAUTBK010000002.1"/>
</dbReference>
<feature type="domain" description="Glucosamine inositolphosphorylceramide transferase 1 N-terminal" evidence="1">
    <location>
        <begin position="58"/>
        <end position="262"/>
    </location>
</feature>
<evidence type="ECO:0000259" key="1">
    <source>
        <dbReference type="Pfam" id="PF24793"/>
    </source>
</evidence>
<dbReference type="EMBL" id="JAUTBK010000002">
    <property type="protein sequence ID" value="MDQ1209803.1"/>
    <property type="molecule type" value="Genomic_DNA"/>
</dbReference>
<comment type="caution">
    <text evidence="2">The sequence shown here is derived from an EMBL/GenBank/DDBJ whole genome shotgun (WGS) entry which is preliminary data.</text>
</comment>
<evidence type="ECO:0000313" key="3">
    <source>
        <dbReference type="Proteomes" id="UP001233360"/>
    </source>
</evidence>
<gene>
    <name evidence="2" type="ORF">QE380_002726</name>
</gene>
<dbReference type="SUPFAM" id="SSF75005">
    <property type="entry name" value="Arabinanase/levansucrase/invertase"/>
    <property type="match status" value="1"/>
</dbReference>
<keyword evidence="3" id="KW-1185">Reference proteome</keyword>
<organism evidence="2 3">
    <name type="scientific">Acinetobacter baylyi</name>
    <dbReference type="NCBI Taxonomy" id="202950"/>
    <lineage>
        <taxon>Bacteria</taxon>
        <taxon>Pseudomonadati</taxon>
        <taxon>Pseudomonadota</taxon>
        <taxon>Gammaproteobacteria</taxon>
        <taxon>Moraxellales</taxon>
        <taxon>Moraxellaceae</taxon>
        <taxon>Acinetobacter</taxon>
    </lineage>
</organism>
<name>A0ABU0UZW3_ACIBI</name>
<accession>A0ABU0UZW3</accession>
<dbReference type="Pfam" id="PF24793">
    <property type="entry name" value="GINT1_N"/>
    <property type="match status" value="1"/>
</dbReference>
<dbReference type="Proteomes" id="UP001233360">
    <property type="component" value="Unassembled WGS sequence"/>
</dbReference>
<evidence type="ECO:0000313" key="2">
    <source>
        <dbReference type="EMBL" id="MDQ1209803.1"/>
    </source>
</evidence>
<dbReference type="InterPro" id="IPR056442">
    <property type="entry name" value="GINT1_N"/>
</dbReference>
<dbReference type="InterPro" id="IPR023296">
    <property type="entry name" value="Glyco_hydro_beta-prop_sf"/>
</dbReference>
<reference evidence="2 3" key="1">
    <citation type="submission" date="2023-07" db="EMBL/GenBank/DDBJ databases">
        <title>Functional and genomic diversity of the sorghum phyllosphere microbiome.</title>
        <authorList>
            <person name="Shade A."/>
        </authorList>
    </citation>
    <scope>NUCLEOTIDE SEQUENCE [LARGE SCALE GENOMIC DNA]</scope>
    <source>
        <strain evidence="2 3">SORGH_AS_0887</strain>
    </source>
</reference>
<proteinExistence type="predicted"/>